<gene>
    <name evidence="3" type="ORF">FRY74_06835</name>
</gene>
<dbReference type="Pfam" id="PF07813">
    <property type="entry name" value="LTXXQ"/>
    <property type="match status" value="1"/>
</dbReference>
<protein>
    <recommendedName>
        <fullName evidence="5">DUF4890 domain-containing protein</fullName>
    </recommendedName>
</protein>
<evidence type="ECO:0000313" key="3">
    <source>
        <dbReference type="EMBL" id="TXB65137.1"/>
    </source>
</evidence>
<dbReference type="GO" id="GO:0042597">
    <property type="term" value="C:periplasmic space"/>
    <property type="evidence" value="ECO:0007669"/>
    <property type="project" value="InterPro"/>
</dbReference>
<dbReference type="Proteomes" id="UP000321721">
    <property type="component" value="Unassembled WGS sequence"/>
</dbReference>
<dbReference type="RefSeq" id="WP_147099902.1">
    <property type="nucleotide sequence ID" value="NZ_VOOS01000003.1"/>
</dbReference>
<dbReference type="EMBL" id="VOOS01000003">
    <property type="protein sequence ID" value="TXB65137.1"/>
    <property type="molecule type" value="Genomic_DNA"/>
</dbReference>
<name>A0A5C6RSM2_9FLAO</name>
<evidence type="ECO:0008006" key="5">
    <source>
        <dbReference type="Google" id="ProtNLM"/>
    </source>
</evidence>
<organism evidence="3 4">
    <name type="scientific">Vicingus serpentipes</name>
    <dbReference type="NCBI Taxonomy" id="1926625"/>
    <lineage>
        <taxon>Bacteria</taxon>
        <taxon>Pseudomonadati</taxon>
        <taxon>Bacteroidota</taxon>
        <taxon>Flavobacteriia</taxon>
        <taxon>Flavobacteriales</taxon>
        <taxon>Vicingaceae</taxon>
        <taxon>Vicingus</taxon>
    </lineage>
</organism>
<feature type="signal peptide" evidence="2">
    <location>
        <begin position="1"/>
        <end position="21"/>
    </location>
</feature>
<keyword evidence="2" id="KW-0732">Signal</keyword>
<comment type="caution">
    <text evidence="3">The sequence shown here is derived from an EMBL/GenBank/DDBJ whole genome shotgun (WGS) entry which is preliminary data.</text>
</comment>
<proteinExistence type="predicted"/>
<sequence>MKNLKIVAIVALFAIATGVSAQDKMERPMKLQVNENHNQDEDDDQIERFKDQLNLTEEQKAQIKEIRGKRAAEKKELKTKLKDIRVAERVEINQILTEEQRALIKEKKQMKHEKFKGRKEFHREKMKQQ</sequence>
<evidence type="ECO:0000256" key="1">
    <source>
        <dbReference type="SAM" id="MobiDB-lite"/>
    </source>
</evidence>
<feature type="compositionally biased region" description="Basic residues" evidence="1">
    <location>
        <begin position="108"/>
        <end position="120"/>
    </location>
</feature>
<dbReference type="AlphaFoldDB" id="A0A5C6RSM2"/>
<evidence type="ECO:0000313" key="4">
    <source>
        <dbReference type="Proteomes" id="UP000321721"/>
    </source>
</evidence>
<dbReference type="InterPro" id="IPR012899">
    <property type="entry name" value="LTXXQ"/>
</dbReference>
<feature type="chain" id="PRO_5022920871" description="DUF4890 domain-containing protein" evidence="2">
    <location>
        <begin position="22"/>
        <end position="129"/>
    </location>
</feature>
<reference evidence="3 4" key="1">
    <citation type="submission" date="2019-08" db="EMBL/GenBank/DDBJ databases">
        <title>Genome of Vicingus serpentipes NCIMB 15042.</title>
        <authorList>
            <person name="Bowman J.P."/>
        </authorList>
    </citation>
    <scope>NUCLEOTIDE SEQUENCE [LARGE SCALE GENOMIC DNA]</scope>
    <source>
        <strain evidence="3 4">NCIMB 15042</strain>
    </source>
</reference>
<accession>A0A5C6RSM2</accession>
<keyword evidence="4" id="KW-1185">Reference proteome</keyword>
<evidence type="ECO:0000256" key="2">
    <source>
        <dbReference type="SAM" id="SignalP"/>
    </source>
</evidence>
<feature type="region of interest" description="Disordered" evidence="1">
    <location>
        <begin position="108"/>
        <end position="129"/>
    </location>
</feature>